<evidence type="ECO:0000313" key="2">
    <source>
        <dbReference type="Proteomes" id="UP000279833"/>
    </source>
</evidence>
<proteinExistence type="predicted"/>
<dbReference type="WBParaSite" id="SCUD_0002057301-mRNA-1">
    <property type="protein sequence ID" value="SCUD_0002057301-mRNA-1"/>
    <property type="gene ID" value="SCUD_0002057301"/>
</dbReference>
<gene>
    <name evidence="1" type="ORF">SCUD_LOCUS20570</name>
</gene>
<dbReference type="AlphaFoldDB" id="A0A183KZS3"/>
<reference evidence="1 2" key="2">
    <citation type="submission" date="2018-11" db="EMBL/GenBank/DDBJ databases">
        <authorList>
            <consortium name="Pathogen Informatics"/>
        </authorList>
    </citation>
    <scope>NUCLEOTIDE SEQUENCE [LARGE SCALE GENOMIC DNA]</scope>
    <source>
        <strain evidence="1">Dakar</strain>
        <strain evidence="2">Dakar, Senegal</strain>
    </source>
</reference>
<name>A0A183KZS3_9TREM</name>
<evidence type="ECO:0000313" key="3">
    <source>
        <dbReference type="WBParaSite" id="SCUD_0002057301-mRNA-1"/>
    </source>
</evidence>
<dbReference type="Proteomes" id="UP000279833">
    <property type="component" value="Unassembled WGS sequence"/>
</dbReference>
<dbReference type="EMBL" id="UZAK01044579">
    <property type="protein sequence ID" value="VDP72662.1"/>
    <property type="molecule type" value="Genomic_DNA"/>
</dbReference>
<reference evidence="3" key="1">
    <citation type="submission" date="2016-06" db="UniProtKB">
        <authorList>
            <consortium name="WormBaseParasite"/>
        </authorList>
    </citation>
    <scope>IDENTIFICATION</scope>
</reference>
<protein>
    <submittedName>
        <fullName evidence="3">Secreted protein</fullName>
    </submittedName>
</protein>
<sequence>MLLVFSSNKHWTAFPISSKLLRIKRFRIKRLLHLLSSLLLLLLPRHLLAHQQSIPLIQIRPSIFANQITWLKCSNI</sequence>
<organism evidence="3">
    <name type="scientific">Schistosoma curassoni</name>
    <dbReference type="NCBI Taxonomy" id="6186"/>
    <lineage>
        <taxon>Eukaryota</taxon>
        <taxon>Metazoa</taxon>
        <taxon>Spiralia</taxon>
        <taxon>Lophotrochozoa</taxon>
        <taxon>Platyhelminthes</taxon>
        <taxon>Trematoda</taxon>
        <taxon>Digenea</taxon>
        <taxon>Strigeidida</taxon>
        <taxon>Schistosomatoidea</taxon>
        <taxon>Schistosomatidae</taxon>
        <taxon>Schistosoma</taxon>
    </lineage>
</organism>
<accession>A0A183KZS3</accession>
<evidence type="ECO:0000313" key="1">
    <source>
        <dbReference type="EMBL" id="VDP72662.1"/>
    </source>
</evidence>
<keyword evidence="2" id="KW-1185">Reference proteome</keyword>